<name>A0AA37M9Z4_9HYPH</name>
<proteinExistence type="predicted"/>
<dbReference type="AlphaFoldDB" id="A0AA37M9Z4"/>
<reference evidence="2" key="1">
    <citation type="journal article" date="2016" name="Front. Microbiol.">
        <title>Genome Sequence of the Piezophilic, Mesophilic Sulfate-Reducing Bacterium Desulfovibrio indicus J2T.</title>
        <authorList>
            <person name="Cao J."/>
            <person name="Maignien L."/>
            <person name="Shao Z."/>
            <person name="Alain K."/>
            <person name="Jebbar M."/>
        </authorList>
    </citation>
    <scope>NUCLEOTIDE SEQUENCE</scope>
    <source>
        <strain evidence="2">NBRC 103626</strain>
    </source>
</reference>
<dbReference type="EMBL" id="BPQM01000010">
    <property type="protein sequence ID" value="GJD77343.1"/>
    <property type="molecule type" value="Genomic_DNA"/>
</dbReference>
<organism evidence="2 3">
    <name type="scientific">Methylobacterium gregans</name>
    <dbReference type="NCBI Taxonomy" id="374424"/>
    <lineage>
        <taxon>Bacteria</taxon>
        <taxon>Pseudomonadati</taxon>
        <taxon>Pseudomonadota</taxon>
        <taxon>Alphaproteobacteria</taxon>
        <taxon>Hyphomicrobiales</taxon>
        <taxon>Methylobacteriaceae</taxon>
        <taxon>Methylobacterium</taxon>
    </lineage>
</organism>
<evidence type="ECO:0000313" key="2">
    <source>
        <dbReference type="EMBL" id="GJD77343.1"/>
    </source>
</evidence>
<feature type="compositionally biased region" description="Basic and acidic residues" evidence="1">
    <location>
        <begin position="14"/>
        <end position="41"/>
    </location>
</feature>
<evidence type="ECO:0000313" key="3">
    <source>
        <dbReference type="Proteomes" id="UP001055108"/>
    </source>
</evidence>
<keyword evidence="3" id="KW-1185">Reference proteome</keyword>
<accession>A0AA37M9Z4</accession>
<dbReference type="RefSeq" id="WP_238301104.1">
    <property type="nucleotide sequence ID" value="NZ_BPQM01000010.1"/>
</dbReference>
<feature type="region of interest" description="Disordered" evidence="1">
    <location>
        <begin position="1"/>
        <end position="50"/>
    </location>
</feature>
<protein>
    <submittedName>
        <fullName evidence="2">Uncharacterized protein</fullName>
    </submittedName>
</protein>
<dbReference type="Proteomes" id="UP001055108">
    <property type="component" value="Unassembled WGS sequence"/>
</dbReference>
<comment type="caution">
    <text evidence="2">The sequence shown here is derived from an EMBL/GenBank/DDBJ whole genome shotgun (WGS) entry which is preliminary data.</text>
</comment>
<sequence length="50" mass="5385">MLGSAGSARGTRTRRPDRTADDADPTGRIDSPDPHPLRRGESALLMRLAL</sequence>
<evidence type="ECO:0000256" key="1">
    <source>
        <dbReference type="SAM" id="MobiDB-lite"/>
    </source>
</evidence>
<gene>
    <name evidence="2" type="ORF">NBEOAGPD_0547</name>
</gene>
<reference evidence="2" key="2">
    <citation type="submission" date="2021-08" db="EMBL/GenBank/DDBJ databases">
        <authorList>
            <person name="Tani A."/>
            <person name="Ola A."/>
            <person name="Ogura Y."/>
            <person name="Katsura K."/>
            <person name="Hayashi T."/>
        </authorList>
    </citation>
    <scope>NUCLEOTIDE SEQUENCE</scope>
    <source>
        <strain evidence="2">NBRC 103626</strain>
    </source>
</reference>